<sequence length="322" mass="34318">MSATRQPRTGEAAVSAVGRGGRSDATRTPVITQSKVTLASVVSRVLAVGNPTGDRPTVLLVHGFTDSADTWREVLRRLGSHGIYAVALDMPQFGHVIRTPPGQLSKLHDAFLSAAISHYDTGCGAVLVGNSLGGWASIRAAADPELPVCAVVAVSPAGLRTRGLVGGLAHRAIPTHLVSRLPWLIPSSSLSQWLWAHIVGALYNVAVRPGPLPPGTLRRYREHVQRGDPRLWLTIGVELIDEVTAPSALPIAELRRPLHLIWGTRDRLVTASGAVTAARSNPTMVTTELLRGIGHCAQLQRPDVVVAAIRNQLTVLADRHVT</sequence>
<evidence type="ECO:0000313" key="4">
    <source>
        <dbReference type="Proteomes" id="UP000186218"/>
    </source>
</evidence>
<organism evidence="3 4">
    <name type="scientific">Williamsia sterculiae</name>
    <dbReference type="NCBI Taxonomy" id="1344003"/>
    <lineage>
        <taxon>Bacteria</taxon>
        <taxon>Bacillati</taxon>
        <taxon>Actinomycetota</taxon>
        <taxon>Actinomycetes</taxon>
        <taxon>Mycobacteriales</taxon>
        <taxon>Nocardiaceae</taxon>
        <taxon>Williamsia</taxon>
    </lineage>
</organism>
<dbReference type="Gene3D" id="3.40.50.1820">
    <property type="entry name" value="alpha/beta hydrolase"/>
    <property type="match status" value="1"/>
</dbReference>
<name>A0A1N7HCY5_9NOCA</name>
<dbReference type="EMBL" id="FTNT01000015">
    <property type="protein sequence ID" value="SIS22548.1"/>
    <property type="molecule type" value="Genomic_DNA"/>
</dbReference>
<dbReference type="InterPro" id="IPR000073">
    <property type="entry name" value="AB_hydrolase_1"/>
</dbReference>
<dbReference type="Pfam" id="PF12697">
    <property type="entry name" value="Abhydrolase_6"/>
    <property type="match status" value="1"/>
</dbReference>
<dbReference type="InterPro" id="IPR029058">
    <property type="entry name" value="AB_hydrolase_fold"/>
</dbReference>
<dbReference type="STRING" id="1344003.SAMN05445060_3973"/>
<protein>
    <submittedName>
        <fullName evidence="3">Pimeloyl-ACP methyl ester carboxylesterase</fullName>
    </submittedName>
</protein>
<accession>A0A1N7HCY5</accession>
<reference evidence="3 4" key="1">
    <citation type="submission" date="2017-01" db="EMBL/GenBank/DDBJ databases">
        <authorList>
            <person name="Mah S.A."/>
            <person name="Swanson W.J."/>
            <person name="Moy G.W."/>
            <person name="Vacquier V.D."/>
        </authorList>
    </citation>
    <scope>NUCLEOTIDE SEQUENCE [LARGE SCALE GENOMIC DNA]</scope>
    <source>
        <strain evidence="3 4">CPCC 203464</strain>
    </source>
</reference>
<keyword evidence="4" id="KW-1185">Reference proteome</keyword>
<dbReference type="GO" id="GO:0003824">
    <property type="term" value="F:catalytic activity"/>
    <property type="evidence" value="ECO:0007669"/>
    <property type="project" value="UniProtKB-ARBA"/>
</dbReference>
<evidence type="ECO:0000256" key="1">
    <source>
        <dbReference type="SAM" id="MobiDB-lite"/>
    </source>
</evidence>
<dbReference type="PANTHER" id="PTHR46438">
    <property type="entry name" value="ALPHA/BETA-HYDROLASES SUPERFAMILY PROTEIN"/>
    <property type="match status" value="1"/>
</dbReference>
<dbReference type="AlphaFoldDB" id="A0A1N7HCY5"/>
<feature type="domain" description="AB hydrolase-1" evidence="2">
    <location>
        <begin position="58"/>
        <end position="308"/>
    </location>
</feature>
<proteinExistence type="predicted"/>
<feature type="region of interest" description="Disordered" evidence="1">
    <location>
        <begin position="1"/>
        <end position="26"/>
    </location>
</feature>
<dbReference type="Proteomes" id="UP000186218">
    <property type="component" value="Unassembled WGS sequence"/>
</dbReference>
<evidence type="ECO:0000259" key="2">
    <source>
        <dbReference type="Pfam" id="PF12697"/>
    </source>
</evidence>
<gene>
    <name evidence="3" type="ORF">SAMN05445060_3973</name>
</gene>
<evidence type="ECO:0000313" key="3">
    <source>
        <dbReference type="EMBL" id="SIS22548.1"/>
    </source>
</evidence>
<dbReference type="SUPFAM" id="SSF53474">
    <property type="entry name" value="alpha/beta-Hydrolases"/>
    <property type="match status" value="1"/>
</dbReference>